<comment type="subcellular location">
    <subcellularLocation>
        <location evidence="1">Membrane</location>
        <topology evidence="1">Multi-pass membrane protein</topology>
    </subcellularLocation>
</comment>
<evidence type="ECO:0000256" key="6">
    <source>
        <dbReference type="SAM" id="MobiDB-lite"/>
    </source>
</evidence>
<feature type="transmembrane region" description="Helical" evidence="7">
    <location>
        <begin position="6"/>
        <end position="26"/>
    </location>
</feature>
<evidence type="ECO:0000313" key="9">
    <source>
        <dbReference type="EMBL" id="ORY03658.1"/>
    </source>
</evidence>
<evidence type="ECO:0000256" key="7">
    <source>
        <dbReference type="SAM" id="Phobius"/>
    </source>
</evidence>
<comment type="caution">
    <text evidence="9">The sequence shown here is derived from an EMBL/GenBank/DDBJ whole genome shotgun (WGS) entry which is preliminary data.</text>
</comment>
<sequence length="375" mass="41912">MYLRPGTVVWVAGVILTSLSTIVVGLRYFCRYFLMGTVGTTDHLMFAALIFTWGNTVINYYQDICSSRFRPSQFKKPEKRPAIEEAMGGVLITWYTYRITYLIALCLVKLSILFFYKSFASQRTFRRFIIGTITFISLYTLGATIGNLFQCRNPSDAWNVQAYFSQFNRSNGTKFQKPQHCSNPILLWVFSSAVNLATDVVILLLPIPTLLGLRVPMNKRLALVGIFSVGVMAIVASCVRMWVMALWSASPAAAAKFGSDLLLWGQVETNAGIISASIPFLRLIFRGRDRERERALEKEKAFSPPRRPTGATARPTGNSNRPLEIPSMAFFSDPDVGPNGSPVWKPFITVPESLNSSARDSAVLEAQQIHPHQTV</sequence>
<dbReference type="InterPro" id="IPR052337">
    <property type="entry name" value="SAT4-like"/>
</dbReference>
<evidence type="ECO:0000256" key="2">
    <source>
        <dbReference type="ARBA" id="ARBA00022692"/>
    </source>
</evidence>
<keyword evidence="3 7" id="KW-1133">Transmembrane helix</keyword>
<keyword evidence="4 7" id="KW-0472">Membrane</keyword>
<evidence type="ECO:0000256" key="3">
    <source>
        <dbReference type="ARBA" id="ARBA00022989"/>
    </source>
</evidence>
<evidence type="ECO:0000256" key="4">
    <source>
        <dbReference type="ARBA" id="ARBA00023136"/>
    </source>
</evidence>
<feature type="transmembrane region" description="Helical" evidence="7">
    <location>
        <begin position="185"/>
        <end position="209"/>
    </location>
</feature>
<feature type="region of interest" description="Disordered" evidence="6">
    <location>
        <begin position="295"/>
        <end position="321"/>
    </location>
</feature>
<dbReference type="STRING" id="1231657.A0A1Y1Z051"/>
<feature type="transmembrane region" description="Helical" evidence="7">
    <location>
        <begin position="128"/>
        <end position="149"/>
    </location>
</feature>
<dbReference type="OrthoDB" id="3934549at2759"/>
<evidence type="ECO:0000256" key="5">
    <source>
        <dbReference type="ARBA" id="ARBA00038359"/>
    </source>
</evidence>
<dbReference type="AlphaFoldDB" id="A0A1Y1Z051"/>
<accession>A0A1Y1Z051</accession>
<dbReference type="Proteomes" id="UP000193144">
    <property type="component" value="Unassembled WGS sequence"/>
</dbReference>
<feature type="transmembrane region" description="Helical" evidence="7">
    <location>
        <begin position="221"/>
        <end position="243"/>
    </location>
</feature>
<dbReference type="GO" id="GO:0016020">
    <property type="term" value="C:membrane"/>
    <property type="evidence" value="ECO:0007669"/>
    <property type="project" value="UniProtKB-SubCell"/>
</dbReference>
<dbReference type="EMBL" id="MCFA01000144">
    <property type="protein sequence ID" value="ORY03658.1"/>
    <property type="molecule type" value="Genomic_DNA"/>
</dbReference>
<evidence type="ECO:0000313" key="10">
    <source>
        <dbReference type="Proteomes" id="UP000193144"/>
    </source>
</evidence>
<organism evidence="9 10">
    <name type="scientific">Clohesyomyces aquaticus</name>
    <dbReference type="NCBI Taxonomy" id="1231657"/>
    <lineage>
        <taxon>Eukaryota</taxon>
        <taxon>Fungi</taxon>
        <taxon>Dikarya</taxon>
        <taxon>Ascomycota</taxon>
        <taxon>Pezizomycotina</taxon>
        <taxon>Dothideomycetes</taxon>
        <taxon>Pleosporomycetidae</taxon>
        <taxon>Pleosporales</taxon>
        <taxon>Lindgomycetaceae</taxon>
        <taxon>Clohesyomyces</taxon>
    </lineage>
</organism>
<feature type="domain" description="Rhodopsin" evidence="8">
    <location>
        <begin position="26"/>
        <end position="286"/>
    </location>
</feature>
<keyword evidence="2 7" id="KW-0812">Transmembrane</keyword>
<protein>
    <recommendedName>
        <fullName evidence="8">Rhodopsin domain-containing protein</fullName>
    </recommendedName>
</protein>
<comment type="similarity">
    <text evidence="5">Belongs to the SAT4 family.</text>
</comment>
<feature type="transmembrane region" description="Helical" evidence="7">
    <location>
        <begin position="263"/>
        <end position="285"/>
    </location>
</feature>
<evidence type="ECO:0000256" key="1">
    <source>
        <dbReference type="ARBA" id="ARBA00004141"/>
    </source>
</evidence>
<dbReference type="PANTHER" id="PTHR33048:SF157">
    <property type="entry name" value="INTEGRAL MEMBRANE PROTEIN"/>
    <property type="match status" value="1"/>
</dbReference>
<feature type="compositionally biased region" description="Low complexity" evidence="6">
    <location>
        <begin position="308"/>
        <end position="317"/>
    </location>
</feature>
<dbReference type="PANTHER" id="PTHR33048">
    <property type="entry name" value="PTH11-LIKE INTEGRAL MEMBRANE PROTEIN (AFU_ORTHOLOGUE AFUA_5G11245)"/>
    <property type="match status" value="1"/>
</dbReference>
<evidence type="ECO:0000259" key="8">
    <source>
        <dbReference type="Pfam" id="PF20684"/>
    </source>
</evidence>
<dbReference type="InterPro" id="IPR049326">
    <property type="entry name" value="Rhodopsin_dom_fungi"/>
</dbReference>
<dbReference type="Pfam" id="PF20684">
    <property type="entry name" value="Fung_rhodopsin"/>
    <property type="match status" value="1"/>
</dbReference>
<proteinExistence type="inferred from homology"/>
<gene>
    <name evidence="9" type="ORF">BCR34DRAFT_69010</name>
</gene>
<feature type="transmembrane region" description="Helical" evidence="7">
    <location>
        <begin position="95"/>
        <end position="116"/>
    </location>
</feature>
<name>A0A1Y1Z051_9PLEO</name>
<reference evidence="9 10" key="1">
    <citation type="submission" date="2016-07" db="EMBL/GenBank/DDBJ databases">
        <title>Pervasive Adenine N6-methylation of Active Genes in Fungi.</title>
        <authorList>
            <consortium name="DOE Joint Genome Institute"/>
            <person name="Mondo S.J."/>
            <person name="Dannebaum R.O."/>
            <person name="Kuo R.C."/>
            <person name="Labutti K."/>
            <person name="Haridas S."/>
            <person name="Kuo A."/>
            <person name="Salamov A."/>
            <person name="Ahrendt S.R."/>
            <person name="Lipzen A."/>
            <person name="Sullivan W."/>
            <person name="Andreopoulos W.B."/>
            <person name="Clum A."/>
            <person name="Lindquist E."/>
            <person name="Daum C."/>
            <person name="Ramamoorthy G.K."/>
            <person name="Gryganskyi A."/>
            <person name="Culley D."/>
            <person name="Magnuson J.K."/>
            <person name="James T.Y."/>
            <person name="O'Malley M.A."/>
            <person name="Stajich J.E."/>
            <person name="Spatafora J.W."/>
            <person name="Visel A."/>
            <person name="Grigoriev I.V."/>
        </authorList>
    </citation>
    <scope>NUCLEOTIDE SEQUENCE [LARGE SCALE GENOMIC DNA]</scope>
    <source>
        <strain evidence="9 10">CBS 115471</strain>
    </source>
</reference>
<keyword evidence="10" id="KW-1185">Reference proteome</keyword>